<feature type="domain" description="Ig-like" evidence="8">
    <location>
        <begin position="580"/>
        <end position="668"/>
    </location>
</feature>
<evidence type="ECO:0000256" key="7">
    <source>
        <dbReference type="SAM" id="Phobius"/>
    </source>
</evidence>
<reference evidence="10" key="2">
    <citation type="journal article" date="2015" name="Gigascience">
        <title>Reconstructing a comprehensive transcriptome assembly of a white-pupal translocated strain of the pest fruit fly Bactrocera cucurbitae.</title>
        <authorList>
            <person name="Sim S.B."/>
            <person name="Calla B."/>
            <person name="Hall B."/>
            <person name="DeRego T."/>
            <person name="Geib S.M."/>
        </authorList>
    </citation>
    <scope>NUCLEOTIDE SEQUENCE</scope>
</reference>
<dbReference type="Pfam" id="PF07686">
    <property type="entry name" value="V-set"/>
    <property type="match status" value="1"/>
</dbReference>
<dbReference type="InterPro" id="IPR036179">
    <property type="entry name" value="Ig-like_dom_sf"/>
</dbReference>
<dbReference type="SMART" id="SM00409">
    <property type="entry name" value="IG"/>
    <property type="match status" value="5"/>
</dbReference>
<accession>A0A0A1WVT0</accession>
<dbReference type="SUPFAM" id="SSF49265">
    <property type="entry name" value="Fibronectin type III"/>
    <property type="match status" value="1"/>
</dbReference>
<keyword evidence="2 7" id="KW-0812">Transmembrane</keyword>
<dbReference type="InterPro" id="IPR003961">
    <property type="entry name" value="FN3_dom"/>
</dbReference>
<evidence type="ECO:0000256" key="5">
    <source>
        <dbReference type="ARBA" id="ARBA00023157"/>
    </source>
</evidence>
<dbReference type="PANTHER" id="PTHR23278:SF28">
    <property type="entry name" value="SIDESTEP IV, ISOFORM C"/>
    <property type="match status" value="1"/>
</dbReference>
<dbReference type="Pfam" id="PF08205">
    <property type="entry name" value="C2-set_2"/>
    <property type="match status" value="1"/>
</dbReference>
<feature type="region of interest" description="Disordered" evidence="6">
    <location>
        <begin position="1109"/>
        <end position="1130"/>
    </location>
</feature>
<dbReference type="PANTHER" id="PTHR23278">
    <property type="entry name" value="SIDESTEP PROTEIN"/>
    <property type="match status" value="1"/>
</dbReference>
<evidence type="ECO:0000256" key="3">
    <source>
        <dbReference type="ARBA" id="ARBA00022989"/>
    </source>
</evidence>
<keyword evidence="5" id="KW-1015">Disulfide bond</keyword>
<sequence length="1317" mass="144761">MIKLKMNAAVNNIAGCKNSANSKCKKCINNNSNNSGNSNSNSSEQNNCRSDSGDIEPTLHADELQRLPNREQTQRASTSQEGGTLHRRTHCCVQHTDKRDHKHSNVPHQHQQQQPQYDDQQHQCYQQQQHQQLHHHQRLHDQQHKCATTKRSVEQTQQQSAQHKQQFPQNASDKRRQHFNQQQPQHEGQQQQQQQRLRLWPSLCIATSSNYINCSSNHISTSSSSKFNSTAATLHTPNTAAAASLTTTTLFPSTSSSSLSSCTSSSTRGCASSATAKVSLAATAAHGSRRATYIFKAVTSAASQAATTYYLWWLFGVCLVLFTNGGRDWRSAELTRTTFMVAATYLEPDELIHELDRPVPLTPVQGVLGRQAMLPCDISPMERDDAVYMVLWFREGDGEPIYNFDVRGRQFGQARLWSSEMAFGSRAYFSSTSHPAQLKIDNVRIEDEGVYRCRVDFRNSPTRNLKINLTVIVPPDRPVIYGPNRHDKASNVESFNEGTDIVLACEVTGGRPRPNVTWYLDNTVIDESFEHRPDGKTVNHLSYPNIGRQHLNARLVCVASNTNLTPPNNKVVILDVNLKPVAVHIMTKDRFVSADRTYDIECKSSGSKPAAVITWWRNNKQLKKFTKNFNEPDNQSLSILTFTPTREDDGKYLTCRAENQFIESSSIEDKWRMVVHYQPTAHLKMGSSLNPDDIKEGDDVYFECVIQSNPKPYKMSWFHNGKELHHNISAGIILSDQSLVLQSVSRASAGDYTCLAVNSEGRGASNPVSLHIRFAPICATDHEELLGALKHETLLLKCEVDSSPPAEAFTWTFNSSGEQTELPARLHSTETGMSRLNYTPATDLDYGTISCWGRNSIGQQKNPCIFQIVAAGRPFPLQNCTVTNQSTDSLQVDCLEGFDGGLPQGFILELVELNNLRLARNLSLSHPPVSFLIENLDPTATYRMIIFAMNAKGRSEPTIIDDINFKGVAKFTGASNGLTVPLSPFLAGLTLFCALLFAISCIALAAIYRRFSNRQNDGNLKPTKHTQLSIPPDCQLDPLQPNNHHHQHLQHNHEQSNHQAHHSLLQPNVGEGANGGGGTSPSVGVVIGGGGGGGVMGGLIGIDSSTLRSTATSHHRQSPLVMGDALEGDDTDPDVIPNQYEKRPLKSQVASPIFRSPSARLLQRDYSSLADTERAGTLSSGSVIGGITNSSTLSSADGISSLGSLVGNSSVGSVGGGIGVGNEVLHYTFRPSKQLSYATLNKKGITTCSPPLNISLYNATTAASSSLSSTYHSTPQPQPMEVSLLSPNNPSVTSSLSEYRFRPEVVTTSNRIQESCI</sequence>
<feature type="compositionally biased region" description="Low complexity" evidence="6">
    <location>
        <begin position="181"/>
        <end position="194"/>
    </location>
</feature>
<evidence type="ECO:0000256" key="4">
    <source>
        <dbReference type="ARBA" id="ARBA00023136"/>
    </source>
</evidence>
<feature type="domain" description="Ig-like" evidence="8">
    <location>
        <begin position="776"/>
        <end position="851"/>
    </location>
</feature>
<proteinExistence type="predicted"/>
<feature type="domain" description="Ig-like" evidence="8">
    <location>
        <begin position="483"/>
        <end position="573"/>
    </location>
</feature>
<feature type="compositionally biased region" description="Low complexity" evidence="6">
    <location>
        <begin position="155"/>
        <end position="169"/>
    </location>
</feature>
<protein>
    <submittedName>
        <fullName evidence="10">Hemicentin-1</fullName>
    </submittedName>
</protein>
<feature type="compositionally biased region" description="Low complexity" evidence="6">
    <location>
        <begin position="107"/>
        <end position="131"/>
    </location>
</feature>
<dbReference type="InterPro" id="IPR013106">
    <property type="entry name" value="Ig_V-set"/>
</dbReference>
<evidence type="ECO:0000256" key="6">
    <source>
        <dbReference type="SAM" id="MobiDB-lite"/>
    </source>
</evidence>
<organism evidence="10">
    <name type="scientific">Zeugodacus cucurbitae</name>
    <name type="common">Melon fruit fly</name>
    <name type="synonym">Bactrocera cucurbitae</name>
    <dbReference type="NCBI Taxonomy" id="28588"/>
    <lineage>
        <taxon>Eukaryota</taxon>
        <taxon>Metazoa</taxon>
        <taxon>Ecdysozoa</taxon>
        <taxon>Arthropoda</taxon>
        <taxon>Hexapoda</taxon>
        <taxon>Insecta</taxon>
        <taxon>Pterygota</taxon>
        <taxon>Neoptera</taxon>
        <taxon>Endopterygota</taxon>
        <taxon>Diptera</taxon>
        <taxon>Brachycera</taxon>
        <taxon>Muscomorpha</taxon>
        <taxon>Tephritoidea</taxon>
        <taxon>Tephritidae</taxon>
        <taxon>Zeugodacus</taxon>
        <taxon>Zeugodacus</taxon>
    </lineage>
</organism>
<dbReference type="InterPro" id="IPR007110">
    <property type="entry name" value="Ig-like_dom"/>
</dbReference>
<feature type="compositionally biased region" description="Basic and acidic residues" evidence="6">
    <location>
        <begin position="57"/>
        <end position="73"/>
    </location>
</feature>
<reference evidence="10" key="1">
    <citation type="submission" date="2014-11" db="EMBL/GenBank/DDBJ databases">
        <authorList>
            <person name="Geib S."/>
        </authorList>
    </citation>
    <scope>NUCLEOTIDE SEQUENCE</scope>
</reference>
<dbReference type="InterPro" id="IPR013162">
    <property type="entry name" value="CD80_C2-set"/>
</dbReference>
<dbReference type="Gene3D" id="2.60.40.10">
    <property type="entry name" value="Immunoglobulins"/>
    <property type="match status" value="6"/>
</dbReference>
<name>A0A0A1WVT0_ZEUCU</name>
<dbReference type="InterPro" id="IPR003598">
    <property type="entry name" value="Ig_sub2"/>
</dbReference>
<dbReference type="PROSITE" id="PS50853">
    <property type="entry name" value="FN3"/>
    <property type="match status" value="1"/>
</dbReference>
<dbReference type="EMBL" id="GBXI01011571">
    <property type="protein sequence ID" value="JAD02721.1"/>
    <property type="molecule type" value="Transcribed_RNA"/>
</dbReference>
<dbReference type="SUPFAM" id="SSF48726">
    <property type="entry name" value="Immunoglobulin"/>
    <property type="match status" value="5"/>
</dbReference>
<dbReference type="PROSITE" id="PS50835">
    <property type="entry name" value="IG_LIKE"/>
    <property type="match status" value="5"/>
</dbReference>
<dbReference type="InterPro" id="IPR013783">
    <property type="entry name" value="Ig-like_fold"/>
</dbReference>
<feature type="domain" description="Fibronectin type-III" evidence="9">
    <location>
        <begin position="873"/>
        <end position="971"/>
    </location>
</feature>
<evidence type="ECO:0000259" key="8">
    <source>
        <dbReference type="PROSITE" id="PS50835"/>
    </source>
</evidence>
<feature type="domain" description="Ig-like" evidence="8">
    <location>
        <begin position="679"/>
        <end position="769"/>
    </location>
</feature>
<feature type="region of interest" description="Disordered" evidence="6">
    <location>
        <begin position="1015"/>
        <end position="1061"/>
    </location>
</feature>
<dbReference type="CDD" id="cd00063">
    <property type="entry name" value="FN3"/>
    <property type="match status" value="1"/>
</dbReference>
<evidence type="ECO:0000256" key="2">
    <source>
        <dbReference type="ARBA" id="ARBA00022692"/>
    </source>
</evidence>
<keyword evidence="4 7" id="KW-0472">Membrane</keyword>
<dbReference type="InterPro" id="IPR003599">
    <property type="entry name" value="Ig_sub"/>
</dbReference>
<dbReference type="GO" id="GO:0016020">
    <property type="term" value="C:membrane"/>
    <property type="evidence" value="ECO:0007669"/>
    <property type="project" value="UniProtKB-SubCell"/>
</dbReference>
<feature type="compositionally biased region" description="Low complexity" evidence="6">
    <location>
        <begin position="30"/>
        <end position="50"/>
    </location>
</feature>
<dbReference type="SMART" id="SM00408">
    <property type="entry name" value="IGc2"/>
    <property type="match status" value="5"/>
</dbReference>
<feature type="domain" description="Ig-like" evidence="8">
    <location>
        <begin position="348"/>
        <end position="470"/>
    </location>
</feature>
<dbReference type="InterPro" id="IPR036116">
    <property type="entry name" value="FN3_sf"/>
</dbReference>
<comment type="subcellular location">
    <subcellularLocation>
        <location evidence="1">Membrane</location>
        <topology evidence="1">Single-pass membrane protein</topology>
    </subcellularLocation>
</comment>
<evidence type="ECO:0000256" key="1">
    <source>
        <dbReference type="ARBA" id="ARBA00004167"/>
    </source>
</evidence>
<keyword evidence="3 7" id="KW-1133">Transmembrane helix</keyword>
<gene>
    <name evidence="10" type="primary">HMCN1</name>
    <name evidence="10" type="ORF">g.10839</name>
</gene>
<evidence type="ECO:0000313" key="10">
    <source>
        <dbReference type="EMBL" id="JAD02721.1"/>
    </source>
</evidence>
<dbReference type="Pfam" id="PF13927">
    <property type="entry name" value="Ig_3"/>
    <property type="match status" value="2"/>
</dbReference>
<evidence type="ECO:0000259" key="9">
    <source>
        <dbReference type="PROSITE" id="PS50853"/>
    </source>
</evidence>
<feature type="transmembrane region" description="Helical" evidence="7">
    <location>
        <begin position="985"/>
        <end position="1008"/>
    </location>
</feature>
<feature type="region of interest" description="Disordered" evidence="6">
    <location>
        <begin position="30"/>
        <end position="194"/>
    </location>
</feature>